<evidence type="ECO:0000256" key="1">
    <source>
        <dbReference type="SAM" id="MobiDB-lite"/>
    </source>
</evidence>
<name>A0A6C0HVG4_9ZZZZ</name>
<organism evidence="2">
    <name type="scientific">viral metagenome</name>
    <dbReference type="NCBI Taxonomy" id="1070528"/>
    <lineage>
        <taxon>unclassified sequences</taxon>
        <taxon>metagenomes</taxon>
        <taxon>organismal metagenomes</taxon>
    </lineage>
</organism>
<protein>
    <submittedName>
        <fullName evidence="2">Uncharacterized protein</fullName>
    </submittedName>
</protein>
<proteinExistence type="predicted"/>
<dbReference type="EMBL" id="MN740016">
    <property type="protein sequence ID" value="QHT84237.1"/>
    <property type="molecule type" value="Genomic_DNA"/>
</dbReference>
<dbReference type="AlphaFoldDB" id="A0A6C0HVG4"/>
<sequence length="455" mass="50226">MAQFAPLAAVPAAAVATGNAAMAAGQAAVKVAQVAKAVTISAEKSVSAGFDLGTELLKKSRPEDMAKAIPQKLTEAAGSGDGLVANTLRVAASYERFHYQLLDRLHPTDNLIDGKAKQTLNLFIKLTDEVKRYFCNFFAKLFAESGEQLKDLIIKTVQKMSKQTIIIKDYLEPGIKSVIFQMLSDERTKEKIVNIFRGDCLESVIEKDTPITIMKGGKGTISTAFNKLKSTTPIVTSMSNKVSSVADKVKNFTVPIANSATSALNSVTNAVASKPQGPPGVPLLEISYLDTPDRLKSFICDSFQRMFTDRIVSIKSLILTNLETLIQKSEELKKKNRELTIKIIDEIFDSPKTKYEFLLHLSGGCAIPRNPDSYIFQERAVSKEEQKKRELQAERNPLFLLDKLKDRQFPVTKGGGGGCGNAYSEGRRRSPEEYGNSHTFKHQKVSNARITYRKY</sequence>
<feature type="region of interest" description="Disordered" evidence="1">
    <location>
        <begin position="415"/>
        <end position="438"/>
    </location>
</feature>
<reference evidence="2" key="1">
    <citation type="journal article" date="2020" name="Nature">
        <title>Giant virus diversity and host interactions through global metagenomics.</title>
        <authorList>
            <person name="Schulz F."/>
            <person name="Roux S."/>
            <person name="Paez-Espino D."/>
            <person name="Jungbluth S."/>
            <person name="Walsh D.A."/>
            <person name="Denef V.J."/>
            <person name="McMahon K.D."/>
            <person name="Konstantinidis K.T."/>
            <person name="Eloe-Fadrosh E.A."/>
            <person name="Kyrpides N.C."/>
            <person name="Woyke T."/>
        </authorList>
    </citation>
    <scope>NUCLEOTIDE SEQUENCE</scope>
    <source>
        <strain evidence="2">GVMAG-M-3300023184-16</strain>
    </source>
</reference>
<evidence type="ECO:0000313" key="2">
    <source>
        <dbReference type="EMBL" id="QHT84237.1"/>
    </source>
</evidence>
<accession>A0A6C0HVG4</accession>